<comment type="caution">
    <text evidence="2">The sequence shown here is derived from an EMBL/GenBank/DDBJ whole genome shotgun (WGS) entry which is preliminary data.</text>
</comment>
<gene>
    <name evidence="2" type="ORF">SZN_09391</name>
</gene>
<dbReference type="Proteomes" id="UP000004217">
    <property type="component" value="Unassembled WGS sequence"/>
</dbReference>
<evidence type="ECO:0000256" key="1">
    <source>
        <dbReference type="SAM" id="MobiDB-lite"/>
    </source>
</evidence>
<keyword evidence="3" id="KW-1185">Reference proteome</keyword>
<name>G2G8R0_9ACTN</name>
<dbReference type="EMBL" id="AGBF01000019">
    <property type="protein sequence ID" value="EGX60125.1"/>
    <property type="molecule type" value="Genomic_DNA"/>
</dbReference>
<organism evidence="2 3">
    <name type="scientific">Streptomyces zinciresistens K42</name>
    <dbReference type="NCBI Taxonomy" id="700597"/>
    <lineage>
        <taxon>Bacteria</taxon>
        <taxon>Bacillati</taxon>
        <taxon>Actinomycetota</taxon>
        <taxon>Actinomycetes</taxon>
        <taxon>Kitasatosporales</taxon>
        <taxon>Streptomycetaceae</taxon>
        <taxon>Streptomyces</taxon>
    </lineage>
</organism>
<feature type="compositionally biased region" description="Low complexity" evidence="1">
    <location>
        <begin position="25"/>
        <end position="43"/>
    </location>
</feature>
<accession>G2G8R0</accession>
<proteinExistence type="predicted"/>
<reference evidence="2 3" key="1">
    <citation type="submission" date="2011-08" db="EMBL/GenBank/DDBJ databases">
        <authorList>
            <person name="Lin Y."/>
            <person name="Hao X."/>
            <person name="Johnstone L."/>
            <person name="Miller S.J."/>
            <person name="Wei G."/>
            <person name="Rensing C."/>
        </authorList>
    </citation>
    <scope>NUCLEOTIDE SEQUENCE [LARGE SCALE GENOMIC DNA]</scope>
    <source>
        <strain evidence="2 3">K42</strain>
    </source>
</reference>
<evidence type="ECO:0000313" key="3">
    <source>
        <dbReference type="Proteomes" id="UP000004217"/>
    </source>
</evidence>
<dbReference type="AlphaFoldDB" id="G2G8R0"/>
<feature type="compositionally biased region" description="Low complexity" evidence="1">
    <location>
        <begin position="59"/>
        <end position="69"/>
    </location>
</feature>
<evidence type="ECO:0000313" key="2">
    <source>
        <dbReference type="EMBL" id="EGX60125.1"/>
    </source>
</evidence>
<feature type="compositionally biased region" description="Pro residues" evidence="1">
    <location>
        <begin position="44"/>
        <end position="58"/>
    </location>
</feature>
<sequence>MLVAGLIVMTASACGSGSGGDPAESAPATQPESTPAPASSEASSPPPSDPSPSDPPASEPAASEPASQSLFPGRTVRQSEDSVIASRASYGKGWPWKTSDVVLACSDAVGGGAYLNAANGENYLLTGTITRPGFVKGNAGTELWNGKDGDAYAQWLDAGETLCPDAG</sequence>
<protein>
    <submittedName>
        <fullName evidence="2">Uncharacterized protein</fullName>
    </submittedName>
</protein>
<feature type="region of interest" description="Disordered" evidence="1">
    <location>
        <begin position="12"/>
        <end position="81"/>
    </location>
</feature>
<dbReference type="PATRIC" id="fig|700597.3.peg.1831"/>